<accession>A0ACB9GZH9</accession>
<reference evidence="1 2" key="2">
    <citation type="journal article" date="2022" name="Mol. Ecol. Resour.">
        <title>The genomes of chicory, endive, great burdock and yacon provide insights into Asteraceae paleo-polyploidization history and plant inulin production.</title>
        <authorList>
            <person name="Fan W."/>
            <person name="Wang S."/>
            <person name="Wang H."/>
            <person name="Wang A."/>
            <person name="Jiang F."/>
            <person name="Liu H."/>
            <person name="Zhao H."/>
            <person name="Xu D."/>
            <person name="Zhang Y."/>
        </authorList>
    </citation>
    <scope>NUCLEOTIDE SEQUENCE [LARGE SCALE GENOMIC DNA]</scope>
    <source>
        <strain evidence="2">cv. Punajuju</strain>
        <tissue evidence="1">Leaves</tissue>
    </source>
</reference>
<protein>
    <submittedName>
        <fullName evidence="1">Uncharacterized protein</fullName>
    </submittedName>
</protein>
<dbReference type="EMBL" id="CM042009">
    <property type="protein sequence ID" value="KAI3788491.1"/>
    <property type="molecule type" value="Genomic_DNA"/>
</dbReference>
<organism evidence="1 2">
    <name type="scientific">Cichorium intybus</name>
    <name type="common">Chicory</name>
    <dbReference type="NCBI Taxonomy" id="13427"/>
    <lineage>
        <taxon>Eukaryota</taxon>
        <taxon>Viridiplantae</taxon>
        <taxon>Streptophyta</taxon>
        <taxon>Embryophyta</taxon>
        <taxon>Tracheophyta</taxon>
        <taxon>Spermatophyta</taxon>
        <taxon>Magnoliopsida</taxon>
        <taxon>eudicotyledons</taxon>
        <taxon>Gunneridae</taxon>
        <taxon>Pentapetalae</taxon>
        <taxon>asterids</taxon>
        <taxon>campanulids</taxon>
        <taxon>Asterales</taxon>
        <taxon>Asteraceae</taxon>
        <taxon>Cichorioideae</taxon>
        <taxon>Cichorieae</taxon>
        <taxon>Cichoriinae</taxon>
        <taxon>Cichorium</taxon>
    </lineage>
</organism>
<keyword evidence="2" id="KW-1185">Reference proteome</keyword>
<reference evidence="2" key="1">
    <citation type="journal article" date="2022" name="Mol. Ecol. Resour.">
        <title>The genomes of chicory, endive, great burdock and yacon provide insights into Asteraceae palaeo-polyploidization history and plant inulin production.</title>
        <authorList>
            <person name="Fan W."/>
            <person name="Wang S."/>
            <person name="Wang H."/>
            <person name="Wang A."/>
            <person name="Jiang F."/>
            <person name="Liu H."/>
            <person name="Zhao H."/>
            <person name="Xu D."/>
            <person name="Zhang Y."/>
        </authorList>
    </citation>
    <scope>NUCLEOTIDE SEQUENCE [LARGE SCALE GENOMIC DNA]</scope>
    <source>
        <strain evidence="2">cv. Punajuju</strain>
    </source>
</reference>
<comment type="caution">
    <text evidence="1">The sequence shown here is derived from an EMBL/GenBank/DDBJ whole genome shotgun (WGS) entry which is preliminary data.</text>
</comment>
<sequence>MTTKEVLGTNQASSRNRLEEFPVRSMEVLREIKGSSLHKQVIDRFFKWQFQFVNYKGNGRNWVNPTVSNSDLGPSLLAFESYCRKKHNFVKRNAISIVEGGKARLPSNNSRTPSKNPNKTIYFLFCNSDLH</sequence>
<name>A0ACB9GZH9_CICIN</name>
<evidence type="ECO:0000313" key="1">
    <source>
        <dbReference type="EMBL" id="KAI3788491.1"/>
    </source>
</evidence>
<gene>
    <name evidence="1" type="ORF">L2E82_01259</name>
</gene>
<dbReference type="Proteomes" id="UP001055811">
    <property type="component" value="Linkage Group LG01"/>
</dbReference>
<proteinExistence type="predicted"/>
<evidence type="ECO:0000313" key="2">
    <source>
        <dbReference type="Proteomes" id="UP001055811"/>
    </source>
</evidence>